<proteinExistence type="predicted"/>
<evidence type="ECO:0000313" key="1">
    <source>
        <dbReference type="EMBL" id="MFF5922331.1"/>
    </source>
</evidence>
<reference evidence="1 2" key="1">
    <citation type="submission" date="2024-10" db="EMBL/GenBank/DDBJ databases">
        <title>The Natural Products Discovery Center: Release of the First 8490 Sequenced Strains for Exploring Actinobacteria Biosynthetic Diversity.</title>
        <authorList>
            <person name="Kalkreuter E."/>
            <person name="Kautsar S.A."/>
            <person name="Yang D."/>
            <person name="Bader C.D."/>
            <person name="Teijaro C.N."/>
            <person name="Fluegel L."/>
            <person name="Davis C.M."/>
            <person name="Simpson J.R."/>
            <person name="Lauterbach L."/>
            <person name="Steele A.D."/>
            <person name="Gui C."/>
            <person name="Meng S."/>
            <person name="Li G."/>
            <person name="Viehrig K."/>
            <person name="Ye F."/>
            <person name="Su P."/>
            <person name="Kiefer A.F."/>
            <person name="Nichols A."/>
            <person name="Cepeda A.J."/>
            <person name="Yan W."/>
            <person name="Fan B."/>
            <person name="Jiang Y."/>
            <person name="Adhikari A."/>
            <person name="Zheng C.-J."/>
            <person name="Schuster L."/>
            <person name="Cowan T.M."/>
            <person name="Smanski M.J."/>
            <person name="Chevrette M.G."/>
            <person name="De Carvalho L.P.S."/>
            <person name="Shen B."/>
        </authorList>
    </citation>
    <scope>NUCLEOTIDE SEQUENCE [LARGE SCALE GENOMIC DNA]</scope>
    <source>
        <strain evidence="1 2">NPDC012605</strain>
    </source>
</reference>
<comment type="caution">
    <text evidence="1">The sequence shown here is derived from an EMBL/GenBank/DDBJ whole genome shotgun (WGS) entry which is preliminary data.</text>
</comment>
<evidence type="ECO:0008006" key="3">
    <source>
        <dbReference type="Google" id="ProtNLM"/>
    </source>
</evidence>
<sequence length="124" mass="13117">MGLVLGGLALLAVIGVVALVVTVDDPGRDDPDGPAGDVRITACQVDSGTKWPHAELDITNRSSKPSDYFIDVEFTAASGERLTEAHTAVNHLAPDQVAHERAQSLTQVDEPVTCRITEVTRVAS</sequence>
<dbReference type="EMBL" id="JBIBDZ010000010">
    <property type="protein sequence ID" value="MFF5922331.1"/>
    <property type="molecule type" value="Genomic_DNA"/>
</dbReference>
<accession>A0ABW6XXU4</accession>
<name>A0ABW6XXU4_9ACTN</name>
<dbReference type="RefSeq" id="WP_030325505.1">
    <property type="nucleotide sequence ID" value="NZ_JBIBDZ010000010.1"/>
</dbReference>
<evidence type="ECO:0000313" key="2">
    <source>
        <dbReference type="Proteomes" id="UP001602370"/>
    </source>
</evidence>
<protein>
    <recommendedName>
        <fullName evidence="3">DUF4307 domain-containing protein</fullName>
    </recommendedName>
</protein>
<dbReference type="Proteomes" id="UP001602370">
    <property type="component" value="Unassembled WGS sequence"/>
</dbReference>
<keyword evidence="2" id="KW-1185">Reference proteome</keyword>
<gene>
    <name evidence="1" type="ORF">ACFY8C_28950</name>
</gene>
<organism evidence="1 2">
    <name type="scientific">Streptomyces flavochromogenes</name>
    <dbReference type="NCBI Taxonomy" id="68199"/>
    <lineage>
        <taxon>Bacteria</taxon>
        <taxon>Bacillati</taxon>
        <taxon>Actinomycetota</taxon>
        <taxon>Actinomycetes</taxon>
        <taxon>Kitasatosporales</taxon>
        <taxon>Streptomycetaceae</taxon>
        <taxon>Streptomyces</taxon>
    </lineage>
</organism>